<proteinExistence type="predicted"/>
<sequence length="48" mass="5494">MTHLRNGFWEKHCTTKNPRSFTITPSLRTRLSLNIRTSLLAGPLASRL</sequence>
<protein>
    <submittedName>
        <fullName evidence="1">RCG42736</fullName>
    </submittedName>
</protein>
<evidence type="ECO:0000313" key="2">
    <source>
        <dbReference type="Proteomes" id="UP000234681"/>
    </source>
</evidence>
<name>A6K159_RAT</name>
<dbReference type="Proteomes" id="UP000234681">
    <property type="component" value="Chromosome 12"/>
</dbReference>
<evidence type="ECO:0000313" key="1">
    <source>
        <dbReference type="EMBL" id="EDL89517.1"/>
    </source>
</evidence>
<organism evidence="1 2">
    <name type="scientific">Rattus norvegicus</name>
    <name type="common">Rat</name>
    <dbReference type="NCBI Taxonomy" id="10116"/>
    <lineage>
        <taxon>Eukaryota</taxon>
        <taxon>Metazoa</taxon>
        <taxon>Chordata</taxon>
        <taxon>Craniata</taxon>
        <taxon>Vertebrata</taxon>
        <taxon>Euteleostomi</taxon>
        <taxon>Mammalia</taxon>
        <taxon>Eutheria</taxon>
        <taxon>Euarchontoglires</taxon>
        <taxon>Glires</taxon>
        <taxon>Rodentia</taxon>
        <taxon>Myomorpha</taxon>
        <taxon>Muroidea</taxon>
        <taxon>Muridae</taxon>
        <taxon>Murinae</taxon>
        <taxon>Rattus</taxon>
    </lineage>
</organism>
<dbReference type="EMBL" id="CH474012">
    <property type="protein sequence ID" value="EDL89517.1"/>
    <property type="molecule type" value="Genomic_DNA"/>
</dbReference>
<reference evidence="1 2" key="1">
    <citation type="submission" date="2005-07" db="EMBL/GenBank/DDBJ databases">
        <authorList>
            <person name="Mural R.J."/>
            <person name="Li P.W."/>
            <person name="Adams M.D."/>
            <person name="Amanatides P.G."/>
            <person name="Baden-Tillson H."/>
            <person name="Barnstead M."/>
            <person name="Chin S.H."/>
            <person name="Dew I."/>
            <person name="Evans C.A."/>
            <person name="Ferriera S."/>
            <person name="Flanigan M."/>
            <person name="Fosler C."/>
            <person name="Glodek A."/>
            <person name="Gu Z."/>
            <person name="Holt R.A."/>
            <person name="Jennings D."/>
            <person name="Kraft C.L."/>
            <person name="Lu F."/>
            <person name="Nguyen T."/>
            <person name="Nusskern D.R."/>
            <person name="Pfannkoch C.M."/>
            <person name="Sitter C."/>
            <person name="Sutton G.G."/>
            <person name="Venter J.C."/>
            <person name="Wang Z."/>
            <person name="Woodage T."/>
            <person name="Zheng X.H."/>
            <person name="Zhong F."/>
        </authorList>
    </citation>
    <scope>NUCLEOTIDE SEQUENCE [LARGE SCALE GENOMIC DNA]</scope>
    <source>
        <strain>BN</strain>
        <strain evidence="2">Sprague-Dawley</strain>
    </source>
</reference>
<gene>
    <name evidence="1" type="ORF">rCG_42736</name>
</gene>
<accession>A6K159</accession>
<dbReference type="AlphaFoldDB" id="A6K159"/>